<organism evidence="9 10">
    <name type="scientific">Botrimarina mediterranea</name>
    <dbReference type="NCBI Taxonomy" id="2528022"/>
    <lineage>
        <taxon>Bacteria</taxon>
        <taxon>Pseudomonadati</taxon>
        <taxon>Planctomycetota</taxon>
        <taxon>Planctomycetia</taxon>
        <taxon>Pirellulales</taxon>
        <taxon>Lacipirellulaceae</taxon>
        <taxon>Botrimarina</taxon>
    </lineage>
</organism>
<keyword evidence="4 8" id="KW-0812">Transmembrane</keyword>
<dbReference type="InterPro" id="IPR038377">
    <property type="entry name" value="Na/Glc_symporter_sf"/>
</dbReference>
<feature type="transmembrane region" description="Helical" evidence="8">
    <location>
        <begin position="418"/>
        <end position="437"/>
    </location>
</feature>
<dbReference type="Proteomes" id="UP000316426">
    <property type="component" value="Chromosome"/>
</dbReference>
<evidence type="ECO:0000256" key="8">
    <source>
        <dbReference type="SAM" id="Phobius"/>
    </source>
</evidence>
<feature type="transmembrane region" description="Helical" evidence="8">
    <location>
        <begin position="76"/>
        <end position="94"/>
    </location>
</feature>
<dbReference type="InterPro" id="IPR050277">
    <property type="entry name" value="Sodium:Solute_Symporter"/>
</dbReference>
<dbReference type="EMBL" id="CP036349">
    <property type="protein sequence ID" value="QDV74239.1"/>
    <property type="molecule type" value="Genomic_DNA"/>
</dbReference>
<evidence type="ECO:0000256" key="7">
    <source>
        <dbReference type="RuleBase" id="RU362091"/>
    </source>
</evidence>
<feature type="transmembrane region" description="Helical" evidence="8">
    <location>
        <begin position="36"/>
        <end position="53"/>
    </location>
</feature>
<feature type="transmembrane region" description="Helical" evidence="8">
    <location>
        <begin position="115"/>
        <end position="140"/>
    </location>
</feature>
<keyword evidence="5 8" id="KW-1133">Transmembrane helix</keyword>
<evidence type="ECO:0000256" key="5">
    <source>
        <dbReference type="ARBA" id="ARBA00022989"/>
    </source>
</evidence>
<dbReference type="PANTHER" id="PTHR48086:SF7">
    <property type="entry name" value="SODIUM-SOLUTE SYMPORTER-RELATED"/>
    <property type="match status" value="1"/>
</dbReference>
<sequence>MLPAFVAIYLLVSIGIGFIAARKVNNTSDFALAGKSLPLAVVIATTFATWFGSETVLGVPAKFIEGGLGATLEDPWCTSMALVIVGAFLARKLYPMPLLTIGDFYRQRFSRAIELLASITICISYIGWVAAQVTALGLVFSELMGDTMNQTQGMIVGTVVVLIYTVLGGMWSVALTDFVQMGLIVIGLLAIAWNAAWLAGGVQPVVQMASEKGMFTLTPHDNWHDFFFFLAPCVSLLIGSIPQQDVFQRVMAAKDVKTATRGPIIGGLSYLAFAAVPVFIVLAASIVMKEEGAAIVADDTQKLLPRFVMAHMPQAIQVLFFGALLSAIMSTASATVLAPATVLVQNIVKGLVPAMKDRTELILMRVAVFGVATTVLGYALAMEGTSIYELVASSYEATVVGAFVPLIAGTFWKRATNVGALCSVIGGLATWLFFLLSSTFMDDPIGDKFPGVIAGLIVAVVGMIAGSLLGPAPDPEKVAIIPA</sequence>
<evidence type="ECO:0000256" key="2">
    <source>
        <dbReference type="ARBA" id="ARBA00006434"/>
    </source>
</evidence>
<dbReference type="InterPro" id="IPR001734">
    <property type="entry name" value="Na/solute_symporter"/>
</dbReference>
<dbReference type="PROSITE" id="PS50283">
    <property type="entry name" value="NA_SOLUT_SYMP_3"/>
    <property type="match status" value="1"/>
</dbReference>
<keyword evidence="3" id="KW-0813">Transport</keyword>
<keyword evidence="10" id="KW-1185">Reference proteome</keyword>
<dbReference type="AlphaFoldDB" id="A0A518K8X0"/>
<dbReference type="PANTHER" id="PTHR48086">
    <property type="entry name" value="SODIUM/PROLINE SYMPORTER-RELATED"/>
    <property type="match status" value="1"/>
</dbReference>
<proteinExistence type="inferred from homology"/>
<dbReference type="RefSeq" id="WP_145112470.1">
    <property type="nucleotide sequence ID" value="NZ_CP036349.1"/>
</dbReference>
<evidence type="ECO:0000313" key="10">
    <source>
        <dbReference type="Proteomes" id="UP000316426"/>
    </source>
</evidence>
<gene>
    <name evidence="9" type="primary">sglT_4</name>
    <name evidence="9" type="ORF">Spa11_24390</name>
</gene>
<accession>A0A518K8X0</accession>
<dbReference type="CDD" id="cd11474">
    <property type="entry name" value="SLC5sbd_CHT"/>
    <property type="match status" value="1"/>
</dbReference>
<reference evidence="9 10" key="1">
    <citation type="submission" date="2019-02" db="EMBL/GenBank/DDBJ databases">
        <title>Deep-cultivation of Planctomycetes and their phenomic and genomic characterization uncovers novel biology.</title>
        <authorList>
            <person name="Wiegand S."/>
            <person name="Jogler M."/>
            <person name="Boedeker C."/>
            <person name="Pinto D."/>
            <person name="Vollmers J."/>
            <person name="Rivas-Marin E."/>
            <person name="Kohn T."/>
            <person name="Peeters S.H."/>
            <person name="Heuer A."/>
            <person name="Rast P."/>
            <person name="Oberbeckmann S."/>
            <person name="Bunk B."/>
            <person name="Jeske O."/>
            <person name="Meyerdierks A."/>
            <person name="Storesund J.E."/>
            <person name="Kallscheuer N."/>
            <person name="Luecker S."/>
            <person name="Lage O.M."/>
            <person name="Pohl T."/>
            <person name="Merkel B.J."/>
            <person name="Hornburger P."/>
            <person name="Mueller R.-W."/>
            <person name="Bruemmer F."/>
            <person name="Labrenz M."/>
            <person name="Spormann A.M."/>
            <person name="Op den Camp H."/>
            <person name="Overmann J."/>
            <person name="Amann R."/>
            <person name="Jetten M.S.M."/>
            <person name="Mascher T."/>
            <person name="Medema M.H."/>
            <person name="Devos D.P."/>
            <person name="Kaster A.-K."/>
            <person name="Ovreas L."/>
            <person name="Rohde M."/>
            <person name="Galperin M.Y."/>
            <person name="Jogler C."/>
        </authorList>
    </citation>
    <scope>NUCLEOTIDE SEQUENCE [LARGE SCALE GENOMIC DNA]</scope>
    <source>
        <strain evidence="9 10">Spa11</strain>
    </source>
</reference>
<feature type="transmembrane region" description="Helical" evidence="8">
    <location>
        <begin position="449"/>
        <end position="469"/>
    </location>
</feature>
<comment type="similarity">
    <text evidence="2 7">Belongs to the sodium:solute symporter (SSF) (TC 2.A.21) family.</text>
</comment>
<feature type="transmembrane region" description="Helical" evidence="8">
    <location>
        <begin position="315"/>
        <end position="340"/>
    </location>
</feature>
<dbReference type="KEGG" id="bmei:Spa11_24390"/>
<evidence type="ECO:0000256" key="4">
    <source>
        <dbReference type="ARBA" id="ARBA00022692"/>
    </source>
</evidence>
<evidence type="ECO:0000256" key="3">
    <source>
        <dbReference type="ARBA" id="ARBA00022448"/>
    </source>
</evidence>
<feature type="transmembrane region" description="Helical" evidence="8">
    <location>
        <begin position="6"/>
        <end position="24"/>
    </location>
</feature>
<name>A0A518K8X0_9BACT</name>
<dbReference type="Gene3D" id="1.20.1730.10">
    <property type="entry name" value="Sodium/glucose cotransporter"/>
    <property type="match status" value="1"/>
</dbReference>
<dbReference type="Pfam" id="PF00474">
    <property type="entry name" value="SSF"/>
    <property type="match status" value="1"/>
</dbReference>
<dbReference type="GO" id="GO:0005886">
    <property type="term" value="C:plasma membrane"/>
    <property type="evidence" value="ECO:0007669"/>
    <property type="project" value="TreeGrafter"/>
</dbReference>
<evidence type="ECO:0000256" key="6">
    <source>
        <dbReference type="ARBA" id="ARBA00023136"/>
    </source>
</evidence>
<feature type="transmembrane region" description="Helical" evidence="8">
    <location>
        <begin position="361"/>
        <end position="381"/>
    </location>
</feature>
<feature type="transmembrane region" description="Helical" evidence="8">
    <location>
        <begin position="264"/>
        <end position="288"/>
    </location>
</feature>
<keyword evidence="6 8" id="KW-0472">Membrane</keyword>
<feature type="transmembrane region" description="Helical" evidence="8">
    <location>
        <begin position="226"/>
        <end position="243"/>
    </location>
</feature>
<evidence type="ECO:0000256" key="1">
    <source>
        <dbReference type="ARBA" id="ARBA00004141"/>
    </source>
</evidence>
<feature type="transmembrane region" description="Helical" evidence="8">
    <location>
        <begin position="387"/>
        <end position="411"/>
    </location>
</feature>
<comment type="subcellular location">
    <subcellularLocation>
        <location evidence="1">Membrane</location>
        <topology evidence="1">Multi-pass membrane protein</topology>
    </subcellularLocation>
</comment>
<dbReference type="GO" id="GO:0022857">
    <property type="term" value="F:transmembrane transporter activity"/>
    <property type="evidence" value="ECO:0007669"/>
    <property type="project" value="InterPro"/>
</dbReference>
<protein>
    <submittedName>
        <fullName evidence="9">Sodium/glucose cotransporter</fullName>
    </submittedName>
</protein>
<feature type="transmembrane region" description="Helical" evidence="8">
    <location>
        <begin position="152"/>
        <end position="171"/>
    </location>
</feature>
<evidence type="ECO:0000313" key="9">
    <source>
        <dbReference type="EMBL" id="QDV74239.1"/>
    </source>
</evidence>
<feature type="transmembrane region" description="Helical" evidence="8">
    <location>
        <begin position="183"/>
        <end position="206"/>
    </location>
</feature>